<organism evidence="2 3">
    <name type="scientific">Candidatus Xenolissoclinum pacificiensis L6</name>
    <dbReference type="NCBI Taxonomy" id="1401685"/>
    <lineage>
        <taxon>Bacteria</taxon>
        <taxon>Pseudomonadati</taxon>
        <taxon>Pseudomonadota</taxon>
        <taxon>Alphaproteobacteria</taxon>
        <taxon>Rickettsiales</taxon>
        <taxon>Anaplasmataceae</taxon>
        <taxon>Candidatus Xenolissoclinum</taxon>
    </lineage>
</organism>
<feature type="transmembrane region" description="Helical" evidence="1">
    <location>
        <begin position="92"/>
        <end position="116"/>
    </location>
</feature>
<keyword evidence="1" id="KW-0472">Membrane</keyword>
<keyword evidence="1" id="KW-1133">Transmembrane helix</keyword>
<keyword evidence="3" id="KW-1185">Reference proteome</keyword>
<dbReference type="AlphaFoldDB" id="W2UZT1"/>
<protein>
    <submittedName>
        <fullName evidence="2">Uncharacterized protein</fullName>
    </submittedName>
</protein>
<evidence type="ECO:0000313" key="2">
    <source>
        <dbReference type="EMBL" id="ETO91676.1"/>
    </source>
</evidence>
<feature type="transmembrane region" description="Helical" evidence="1">
    <location>
        <begin position="211"/>
        <end position="231"/>
    </location>
</feature>
<evidence type="ECO:0000256" key="1">
    <source>
        <dbReference type="SAM" id="Phobius"/>
    </source>
</evidence>
<dbReference type="EMBL" id="AXCJ01000001">
    <property type="protein sequence ID" value="ETO91676.1"/>
    <property type="molecule type" value="Genomic_DNA"/>
</dbReference>
<feature type="transmembrane region" description="Helical" evidence="1">
    <location>
        <begin position="122"/>
        <end position="142"/>
    </location>
</feature>
<name>W2UZT1_9RICK</name>
<accession>W2UZT1</accession>
<keyword evidence="1" id="KW-0812">Transmembrane</keyword>
<comment type="caution">
    <text evidence="2">The sequence shown here is derived from an EMBL/GenBank/DDBJ whole genome shotgun (WGS) entry which is preliminary data.</text>
</comment>
<evidence type="ECO:0000313" key="3">
    <source>
        <dbReference type="Proteomes" id="UP000018951"/>
    </source>
</evidence>
<proteinExistence type="predicted"/>
<dbReference type="Proteomes" id="UP000018951">
    <property type="component" value="Unassembled WGS sequence"/>
</dbReference>
<reference evidence="2 3" key="1">
    <citation type="journal article" date="2013" name="PLoS ONE">
        <title>Bacterial endosymbiosis in a chordate host: long-term co-evolution and conservation of secondary metabolism.</title>
        <authorList>
            <person name="Kwan J.C."/>
            <person name="Schmidt E.W."/>
        </authorList>
    </citation>
    <scope>NUCLEOTIDE SEQUENCE [LARGE SCALE GENOMIC DNA]</scope>
    <source>
        <strain evidence="3">L6</strain>
    </source>
</reference>
<gene>
    <name evidence="2" type="ORF">P857_846</name>
</gene>
<feature type="transmembrane region" description="Helical" evidence="1">
    <location>
        <begin position="237"/>
        <end position="255"/>
    </location>
</feature>
<sequence>MTKYTQNAEGVLKNEKTVANIQKSLRGLEDPKNADKIGLRKVLQNATPAADAKSSNDPVNPLRKQLASNRALNRQLIKGRAQRKSVIAFFRLAMYLTAVTVLSAIIATKIVMPFYAMSIMPAVLPTILVSLLAICLIGFVIHSCSSVMHYNKASDILKDDTGIMGTWNADVSKDVQKREGKFADTDPLAFFAVLKEKESFNGKSGDMIRSLLGLLMVVPIVVAMVTIPGLLVNPLMITMLVATSLAAVANIFEAYQECTWFKSMAGQDQPSKDLLIKEVNSSNIKTSDKISEEARDILNRAVKDEDSVHTPLSLMSDIKVINYGLSAEVAK</sequence>